<protein>
    <submittedName>
        <fullName evidence="1">Uncharacterized protein</fullName>
    </submittedName>
</protein>
<dbReference type="EMBL" id="GG662212">
    <property type="protein sequence ID" value="EWS70967.1"/>
    <property type="molecule type" value="Genomic_DNA"/>
</dbReference>
<reference evidence="2" key="1">
    <citation type="journal article" date="2006" name="PLoS Biol.">
        <title>Macronuclear genome sequence of the ciliate Tetrahymena thermophila, a model eukaryote.</title>
        <authorList>
            <person name="Eisen J.A."/>
            <person name="Coyne R.S."/>
            <person name="Wu M."/>
            <person name="Wu D."/>
            <person name="Thiagarajan M."/>
            <person name="Wortman J.R."/>
            <person name="Badger J.H."/>
            <person name="Ren Q."/>
            <person name="Amedeo P."/>
            <person name="Jones K.M."/>
            <person name="Tallon L.J."/>
            <person name="Delcher A.L."/>
            <person name="Salzberg S.L."/>
            <person name="Silva J.C."/>
            <person name="Haas B.J."/>
            <person name="Majoros W.H."/>
            <person name="Farzad M."/>
            <person name="Carlton J.M."/>
            <person name="Smith R.K. Jr."/>
            <person name="Garg J."/>
            <person name="Pearlman R.E."/>
            <person name="Karrer K.M."/>
            <person name="Sun L."/>
            <person name="Manning G."/>
            <person name="Elde N.C."/>
            <person name="Turkewitz A.P."/>
            <person name="Asai D.J."/>
            <person name="Wilkes D.E."/>
            <person name="Wang Y."/>
            <person name="Cai H."/>
            <person name="Collins K."/>
            <person name="Stewart B.A."/>
            <person name="Lee S.R."/>
            <person name="Wilamowska K."/>
            <person name="Weinberg Z."/>
            <person name="Ruzzo W.L."/>
            <person name="Wloga D."/>
            <person name="Gaertig J."/>
            <person name="Frankel J."/>
            <person name="Tsao C.-C."/>
            <person name="Gorovsky M.A."/>
            <person name="Keeling P.J."/>
            <person name="Waller R.F."/>
            <person name="Patron N.J."/>
            <person name="Cherry J.M."/>
            <person name="Stover N.A."/>
            <person name="Krieger C.J."/>
            <person name="del Toro C."/>
            <person name="Ryder H.F."/>
            <person name="Williamson S.C."/>
            <person name="Barbeau R.A."/>
            <person name="Hamilton E.P."/>
            <person name="Orias E."/>
        </authorList>
    </citation>
    <scope>NUCLEOTIDE SEQUENCE [LARGE SCALE GENOMIC DNA]</scope>
    <source>
        <strain evidence="2">SB210</strain>
    </source>
</reference>
<proteinExistence type="predicted"/>
<gene>
    <name evidence="1" type="ORF">TTHERM_000498179</name>
</gene>
<evidence type="ECO:0000313" key="1">
    <source>
        <dbReference type="EMBL" id="EWS70967.1"/>
    </source>
</evidence>
<dbReference type="OrthoDB" id="295331at2759"/>
<dbReference type="RefSeq" id="XP_012656523.1">
    <property type="nucleotide sequence ID" value="XM_012801069.1"/>
</dbReference>
<dbReference type="GeneID" id="24439306"/>
<name>W7WZD6_TETTS</name>
<dbReference type="AlphaFoldDB" id="W7WZD6"/>
<evidence type="ECO:0000313" key="2">
    <source>
        <dbReference type="Proteomes" id="UP000009168"/>
    </source>
</evidence>
<organism evidence="1 2">
    <name type="scientific">Tetrahymena thermophila (strain SB210)</name>
    <dbReference type="NCBI Taxonomy" id="312017"/>
    <lineage>
        <taxon>Eukaryota</taxon>
        <taxon>Sar</taxon>
        <taxon>Alveolata</taxon>
        <taxon>Ciliophora</taxon>
        <taxon>Intramacronucleata</taxon>
        <taxon>Oligohymenophorea</taxon>
        <taxon>Hymenostomatida</taxon>
        <taxon>Tetrahymenina</taxon>
        <taxon>Tetrahymenidae</taxon>
        <taxon>Tetrahymena</taxon>
    </lineage>
</organism>
<dbReference type="Proteomes" id="UP000009168">
    <property type="component" value="Unassembled WGS sequence"/>
</dbReference>
<dbReference type="KEGG" id="tet:TTHERM_000498179"/>
<accession>W7WZD6</accession>
<keyword evidence="2" id="KW-1185">Reference proteome</keyword>
<dbReference type="InParanoid" id="W7WZD6"/>
<sequence>MSAELTNECTELFTQVQNNVDQAMNSFNSKIFDNLISEFSKLDKDMMNISNNLNKSVLEAEKSKNMAKETIDKLKLNVEVNKKY</sequence>